<dbReference type="InParanoid" id="A0A1Y5RYR9"/>
<comment type="function">
    <text evidence="1">Catalyzes thiolytic cleavage of beta-ketoadipyl-CoA to succinyl-CoA and acetyl-CoA.</text>
</comment>
<feature type="domain" description="Thiolase C-terminal" evidence="16">
    <location>
        <begin position="277"/>
        <end position="400"/>
    </location>
</feature>
<dbReference type="Gene3D" id="3.40.47.10">
    <property type="match status" value="1"/>
</dbReference>
<evidence type="ECO:0000259" key="15">
    <source>
        <dbReference type="Pfam" id="PF00108"/>
    </source>
</evidence>
<evidence type="ECO:0000256" key="9">
    <source>
        <dbReference type="ARBA" id="ARBA00023315"/>
    </source>
</evidence>
<evidence type="ECO:0000259" key="16">
    <source>
        <dbReference type="Pfam" id="PF02803"/>
    </source>
</evidence>
<dbReference type="InterPro" id="IPR012793">
    <property type="entry name" value="PcaF"/>
</dbReference>
<dbReference type="OrthoDB" id="9764638at2"/>
<comment type="pathway">
    <text evidence="2">Aromatic compound metabolism; beta-ketoadipate pathway; acetyl-CoA and succinyl-CoA from 3-oxoadipate: step 2/2.</text>
</comment>
<dbReference type="Pfam" id="PF02803">
    <property type="entry name" value="Thiolase_C"/>
    <property type="match status" value="1"/>
</dbReference>
<comment type="pathway">
    <text evidence="10">Metabolic intermediate biosynthesis; (R)-mevalonate biosynthesis; (R)-mevalonate from acetyl-CoA: step 1/3.</text>
</comment>
<sequence>MSDAFICDAVRTPIGRYGGALAEVRTDDLGARPIQALIERNKDVDWAAVDDVIYGCANQAGEDNRNVARMALLLAGLPDSVPGATINRLCGSGLDAVNVAARAIKTGEQQLVIAGGVESMTRAPFVMAKSNSAYSRSTEIYDTTIGWRFVNKLMDKAYGTDSMPETAENVAAEFQVRREDQDAFALRSQQRAVAAQKNGFFDREIVEVSIPQRKGDPIVVRQDEHPRADTTLEGLARLRTPFRAEGTVTAGNASGVNDGAAALIVASKAALERHGLTPRGRVVATATAGVPPRIMGMGPAPASRKVLELAGLSITDMDVIELNEAFAAQALAVTRDLGLSDTEEAVNPNGGAIALGHPLGMSGARLVATALNQLETIDGRYALCTMCIGVGQGIAMIIERVK</sequence>
<evidence type="ECO:0000256" key="5">
    <source>
        <dbReference type="ARBA" id="ARBA00016181"/>
    </source>
</evidence>
<keyword evidence="6 14" id="KW-0808">Transferase</keyword>
<dbReference type="InterPro" id="IPR020616">
    <property type="entry name" value="Thiolase_N"/>
</dbReference>
<keyword evidence="9 14" id="KW-0012">Acyltransferase</keyword>
<name>A0A1Y5RYR9_9PROT</name>
<evidence type="ECO:0000256" key="2">
    <source>
        <dbReference type="ARBA" id="ARBA00005071"/>
    </source>
</evidence>
<dbReference type="RefSeq" id="WP_085882225.1">
    <property type="nucleotide sequence ID" value="NZ_FWFR01000001.1"/>
</dbReference>
<keyword evidence="18" id="KW-1185">Reference proteome</keyword>
<evidence type="ECO:0000313" key="17">
    <source>
        <dbReference type="EMBL" id="SLN28353.1"/>
    </source>
</evidence>
<dbReference type="GO" id="GO:0033812">
    <property type="term" value="F:3-oxoadipyl-CoA thiolase activity"/>
    <property type="evidence" value="ECO:0007669"/>
    <property type="project" value="UniProtKB-EC"/>
</dbReference>
<comment type="similarity">
    <text evidence="3 14">Belongs to the thiolase-like superfamily. Thiolase family.</text>
</comment>
<dbReference type="PANTHER" id="PTHR18919:SF107">
    <property type="entry name" value="ACETYL-COA ACETYLTRANSFERASE, CYTOSOLIC"/>
    <property type="match status" value="1"/>
</dbReference>
<evidence type="ECO:0000256" key="12">
    <source>
        <dbReference type="ARBA" id="ARBA00048527"/>
    </source>
</evidence>
<reference evidence="17 18" key="1">
    <citation type="submission" date="2017-03" db="EMBL/GenBank/DDBJ databases">
        <authorList>
            <person name="Afonso C.L."/>
            <person name="Miller P.J."/>
            <person name="Scott M.A."/>
            <person name="Spackman E."/>
            <person name="Goraichik I."/>
            <person name="Dimitrov K.M."/>
            <person name="Suarez D.L."/>
            <person name="Swayne D.E."/>
        </authorList>
    </citation>
    <scope>NUCLEOTIDE SEQUENCE [LARGE SCALE GENOMIC DNA]</scope>
    <source>
        <strain evidence="17 18">CECT 7691</strain>
    </source>
</reference>
<comment type="catalytic activity">
    <reaction evidence="12">
        <text>succinyl-CoA + acetyl-CoA = 3-oxoadipyl-CoA + CoA</text>
        <dbReference type="Rhea" id="RHEA:19481"/>
        <dbReference type="ChEBI" id="CHEBI:57287"/>
        <dbReference type="ChEBI" id="CHEBI:57288"/>
        <dbReference type="ChEBI" id="CHEBI:57292"/>
        <dbReference type="ChEBI" id="CHEBI:57348"/>
        <dbReference type="EC" id="2.3.1.174"/>
    </reaction>
</comment>
<evidence type="ECO:0000256" key="7">
    <source>
        <dbReference type="ARBA" id="ARBA00022752"/>
    </source>
</evidence>
<keyword evidence="7" id="KW-0583">PHB biosynthesis</keyword>
<evidence type="ECO:0000256" key="10">
    <source>
        <dbReference type="ARBA" id="ARBA00037924"/>
    </source>
</evidence>
<feature type="domain" description="Thiolase N-terminal" evidence="15">
    <location>
        <begin position="5"/>
        <end position="268"/>
    </location>
</feature>
<evidence type="ECO:0000256" key="1">
    <source>
        <dbReference type="ARBA" id="ARBA00003720"/>
    </source>
</evidence>
<dbReference type="GO" id="GO:0042619">
    <property type="term" value="P:poly-hydroxybutyrate biosynthetic process"/>
    <property type="evidence" value="ECO:0007669"/>
    <property type="project" value="UniProtKB-KW"/>
</dbReference>
<evidence type="ECO:0000256" key="3">
    <source>
        <dbReference type="ARBA" id="ARBA00010982"/>
    </source>
</evidence>
<evidence type="ECO:0000256" key="11">
    <source>
        <dbReference type="ARBA" id="ARBA00041222"/>
    </source>
</evidence>
<accession>A0A1Y5RYR9</accession>
<evidence type="ECO:0000256" key="14">
    <source>
        <dbReference type="RuleBase" id="RU003557"/>
    </source>
</evidence>
<dbReference type="AlphaFoldDB" id="A0A1Y5RYR9"/>
<proteinExistence type="inferred from homology"/>
<organism evidence="17 18">
    <name type="scientific">Oceanibacterium hippocampi</name>
    <dbReference type="NCBI Taxonomy" id="745714"/>
    <lineage>
        <taxon>Bacteria</taxon>
        <taxon>Pseudomonadati</taxon>
        <taxon>Pseudomonadota</taxon>
        <taxon>Alphaproteobacteria</taxon>
        <taxon>Sneathiellales</taxon>
        <taxon>Sneathiellaceae</taxon>
        <taxon>Oceanibacterium</taxon>
    </lineage>
</organism>
<dbReference type="FunCoup" id="A0A1Y5RYR9">
    <property type="interactions" value="153"/>
</dbReference>
<dbReference type="PIRSF" id="PIRSF000429">
    <property type="entry name" value="Ac-CoA_Ac_transf"/>
    <property type="match status" value="1"/>
</dbReference>
<dbReference type="InterPro" id="IPR002155">
    <property type="entry name" value="Thiolase"/>
</dbReference>
<dbReference type="NCBIfam" id="NF006551">
    <property type="entry name" value="PRK09050.1"/>
    <property type="match status" value="1"/>
</dbReference>
<feature type="active site" description="Proton acceptor" evidence="13">
    <location>
        <position position="387"/>
    </location>
</feature>
<evidence type="ECO:0000256" key="8">
    <source>
        <dbReference type="ARBA" id="ARBA00022797"/>
    </source>
</evidence>
<dbReference type="CDD" id="cd00751">
    <property type="entry name" value="thiolase"/>
    <property type="match status" value="1"/>
</dbReference>
<evidence type="ECO:0000256" key="6">
    <source>
        <dbReference type="ARBA" id="ARBA00022679"/>
    </source>
</evidence>
<dbReference type="InterPro" id="IPR020610">
    <property type="entry name" value="Thiolase_AS"/>
</dbReference>
<dbReference type="InterPro" id="IPR020617">
    <property type="entry name" value="Thiolase_C"/>
</dbReference>
<dbReference type="GO" id="GO:0019619">
    <property type="term" value="P:3,4-dihydroxybenzoate catabolic process"/>
    <property type="evidence" value="ECO:0007669"/>
    <property type="project" value="InterPro"/>
</dbReference>
<dbReference type="InterPro" id="IPR020613">
    <property type="entry name" value="Thiolase_CS"/>
</dbReference>
<evidence type="ECO:0000313" key="18">
    <source>
        <dbReference type="Proteomes" id="UP000193200"/>
    </source>
</evidence>
<dbReference type="NCBIfam" id="TIGR02430">
    <property type="entry name" value="pcaF"/>
    <property type="match status" value="1"/>
</dbReference>
<protein>
    <recommendedName>
        <fullName evidence="5">Beta-ketoadipyl-CoA thiolase</fullName>
        <ecNumber evidence="4">2.3.1.174</ecNumber>
    </recommendedName>
    <alternativeName>
        <fullName evidence="11">3-oxoadipyl-CoA thiolase</fullName>
    </alternativeName>
</protein>
<evidence type="ECO:0000256" key="4">
    <source>
        <dbReference type="ARBA" id="ARBA00012233"/>
    </source>
</evidence>
<dbReference type="SUPFAM" id="SSF53901">
    <property type="entry name" value="Thiolase-like"/>
    <property type="match status" value="2"/>
</dbReference>
<dbReference type="EC" id="2.3.1.174" evidence="4"/>
<dbReference type="Pfam" id="PF00108">
    <property type="entry name" value="Thiolase_N"/>
    <property type="match status" value="1"/>
</dbReference>
<keyword evidence="8" id="KW-0058">Aromatic hydrocarbons catabolism</keyword>
<dbReference type="EMBL" id="FWFR01000001">
    <property type="protein sequence ID" value="SLN28353.1"/>
    <property type="molecule type" value="Genomic_DNA"/>
</dbReference>
<evidence type="ECO:0000256" key="13">
    <source>
        <dbReference type="PIRSR" id="PIRSR000429-1"/>
    </source>
</evidence>
<gene>
    <name evidence="17" type="primary">pcaF_1</name>
    <name evidence="17" type="ORF">OCH7691_00948</name>
</gene>
<dbReference type="NCBIfam" id="TIGR01930">
    <property type="entry name" value="AcCoA-C-Actrans"/>
    <property type="match status" value="1"/>
</dbReference>
<dbReference type="Proteomes" id="UP000193200">
    <property type="component" value="Unassembled WGS sequence"/>
</dbReference>
<dbReference type="PROSITE" id="PS00098">
    <property type="entry name" value="THIOLASE_1"/>
    <property type="match status" value="1"/>
</dbReference>
<dbReference type="InterPro" id="IPR016039">
    <property type="entry name" value="Thiolase-like"/>
</dbReference>
<dbReference type="PANTHER" id="PTHR18919">
    <property type="entry name" value="ACETYL-COA C-ACYLTRANSFERASE"/>
    <property type="match status" value="1"/>
</dbReference>
<dbReference type="PROSITE" id="PS00737">
    <property type="entry name" value="THIOLASE_2"/>
    <property type="match status" value="1"/>
</dbReference>
<dbReference type="InterPro" id="IPR020615">
    <property type="entry name" value="Thiolase_acyl_enz_int_AS"/>
</dbReference>
<dbReference type="PROSITE" id="PS00099">
    <property type="entry name" value="THIOLASE_3"/>
    <property type="match status" value="1"/>
</dbReference>
<feature type="active site" description="Proton acceptor" evidence="13">
    <location>
        <position position="357"/>
    </location>
</feature>
<feature type="active site" description="Acyl-thioester intermediate" evidence="13">
    <location>
        <position position="90"/>
    </location>
</feature>
<dbReference type="FunFam" id="3.40.47.10:FF:000010">
    <property type="entry name" value="Acetyl-CoA acetyltransferase (Thiolase)"/>
    <property type="match status" value="1"/>
</dbReference>